<dbReference type="InterPro" id="IPR000866">
    <property type="entry name" value="AhpC/TSA"/>
</dbReference>
<dbReference type="EMBL" id="NIBG01000009">
    <property type="protein sequence ID" value="PAB59110.1"/>
    <property type="molecule type" value="Genomic_DNA"/>
</dbReference>
<dbReference type="InterPro" id="IPR036249">
    <property type="entry name" value="Thioredoxin-like_sf"/>
</dbReference>
<dbReference type="OrthoDB" id="9812811at2"/>
<dbReference type="GO" id="GO:0016491">
    <property type="term" value="F:oxidoreductase activity"/>
    <property type="evidence" value="ECO:0007669"/>
    <property type="project" value="InterPro"/>
</dbReference>
<evidence type="ECO:0000259" key="1">
    <source>
        <dbReference type="Pfam" id="PF00578"/>
    </source>
</evidence>
<dbReference type="Pfam" id="PF00578">
    <property type="entry name" value="AhpC-TSA"/>
    <property type="match status" value="1"/>
</dbReference>
<dbReference type="AlphaFoldDB" id="A0A267MJZ6"/>
<protein>
    <recommendedName>
        <fullName evidence="1">Alkyl hydroperoxide reductase subunit C/ Thiol specific antioxidant domain-containing protein</fullName>
    </recommendedName>
</protein>
<evidence type="ECO:0000313" key="3">
    <source>
        <dbReference type="Proteomes" id="UP000216024"/>
    </source>
</evidence>
<proteinExistence type="predicted"/>
<dbReference type="Gene3D" id="3.40.30.10">
    <property type="entry name" value="Glutaredoxin"/>
    <property type="match status" value="1"/>
</dbReference>
<accession>A0A267MJZ6</accession>
<feature type="domain" description="Alkyl hydroperoxide reductase subunit C/ Thiol specific antioxidant" evidence="1">
    <location>
        <begin position="39"/>
        <end position="80"/>
    </location>
</feature>
<gene>
    <name evidence="2" type="ORF">CCE28_11370</name>
</gene>
<evidence type="ECO:0000313" key="2">
    <source>
        <dbReference type="EMBL" id="PAB59110.1"/>
    </source>
</evidence>
<reference evidence="2 3" key="1">
    <citation type="submission" date="2017-06" db="EMBL/GenBank/DDBJ databases">
        <title>Draft genome sequence of anaerobic fermentative bacterium Anaeromicrobium sediminis DY2726D isolated from West Pacific Ocean sediments.</title>
        <authorList>
            <person name="Zeng X."/>
        </authorList>
    </citation>
    <scope>NUCLEOTIDE SEQUENCE [LARGE SCALE GENOMIC DNA]</scope>
    <source>
        <strain evidence="2 3">DY2726D</strain>
    </source>
</reference>
<comment type="caution">
    <text evidence="2">The sequence shown here is derived from an EMBL/GenBank/DDBJ whole genome shotgun (WGS) entry which is preliminary data.</text>
</comment>
<sequence>MYNPYLYSMNQDIYTNSINAHDSHVPTKDKKYYRAFNLGDPAPGFTLQGIVNGQPKMVSLSDYKRKWVVVFFYGSDFTFV</sequence>
<keyword evidence="3" id="KW-1185">Reference proteome</keyword>
<dbReference type="GO" id="GO:0016209">
    <property type="term" value="F:antioxidant activity"/>
    <property type="evidence" value="ECO:0007669"/>
    <property type="project" value="InterPro"/>
</dbReference>
<organism evidence="2 3">
    <name type="scientific">Anaeromicrobium sediminis</name>
    <dbReference type="NCBI Taxonomy" id="1478221"/>
    <lineage>
        <taxon>Bacteria</taxon>
        <taxon>Bacillati</taxon>
        <taxon>Bacillota</taxon>
        <taxon>Clostridia</taxon>
        <taxon>Peptostreptococcales</taxon>
        <taxon>Thermotaleaceae</taxon>
        <taxon>Anaeromicrobium</taxon>
    </lineage>
</organism>
<dbReference type="Proteomes" id="UP000216024">
    <property type="component" value="Unassembled WGS sequence"/>
</dbReference>
<name>A0A267MJZ6_9FIRM</name>
<dbReference type="SUPFAM" id="SSF52833">
    <property type="entry name" value="Thioredoxin-like"/>
    <property type="match status" value="1"/>
</dbReference>